<dbReference type="KEGG" id="psua:FLK61_37145"/>
<feature type="region of interest" description="Disordered" evidence="1">
    <location>
        <begin position="1"/>
        <end position="34"/>
    </location>
</feature>
<protein>
    <submittedName>
        <fullName evidence="2">Uncharacterized protein</fullName>
    </submittedName>
</protein>
<name>A0A859FIY2_9BACI</name>
<dbReference type="Proteomes" id="UP000318138">
    <property type="component" value="Chromosome"/>
</dbReference>
<evidence type="ECO:0000313" key="3">
    <source>
        <dbReference type="Proteomes" id="UP000318138"/>
    </source>
</evidence>
<dbReference type="EMBL" id="CP041372">
    <property type="protein sequence ID" value="QKS72265.1"/>
    <property type="molecule type" value="Genomic_DNA"/>
</dbReference>
<gene>
    <name evidence="2" type="ORF">FLK61_37145</name>
</gene>
<evidence type="ECO:0000313" key="2">
    <source>
        <dbReference type="EMBL" id="QKS72265.1"/>
    </source>
</evidence>
<organism evidence="2 3">
    <name type="scientific">Paenalkalicoccus suaedae</name>
    <dbReference type="NCBI Taxonomy" id="2592382"/>
    <lineage>
        <taxon>Bacteria</taxon>
        <taxon>Bacillati</taxon>
        <taxon>Bacillota</taxon>
        <taxon>Bacilli</taxon>
        <taxon>Bacillales</taxon>
        <taxon>Bacillaceae</taxon>
        <taxon>Paenalkalicoccus</taxon>
    </lineage>
</organism>
<reference evidence="3" key="1">
    <citation type="submission" date="2019-07" db="EMBL/GenBank/DDBJ databases">
        <title>Bacillus alkalisoli sp. nov. isolated from saline soil.</title>
        <authorList>
            <person name="Sun J.-Q."/>
            <person name="Xu L."/>
        </authorList>
    </citation>
    <scope>NUCLEOTIDE SEQUENCE [LARGE SCALE GENOMIC DNA]</scope>
    <source>
        <strain evidence="3">M4U3P1</strain>
    </source>
</reference>
<dbReference type="AlphaFoldDB" id="A0A859FIY2"/>
<keyword evidence="3" id="KW-1185">Reference proteome</keyword>
<accession>A0A859FIY2</accession>
<sequence>MRSDDKTRSEANHGRCEEKVTRYGEQVARSDEKAKKRSVTNLKKLFSFALFKSNAELADPEDIRRQSIGERGL</sequence>
<proteinExistence type="predicted"/>
<evidence type="ECO:0000256" key="1">
    <source>
        <dbReference type="SAM" id="MobiDB-lite"/>
    </source>
</evidence>